<name>A0ACC2QJI5_9NEOP</name>
<organism evidence="1 2">
    <name type="scientific">Mythimna loreyi</name>
    <dbReference type="NCBI Taxonomy" id="667449"/>
    <lineage>
        <taxon>Eukaryota</taxon>
        <taxon>Metazoa</taxon>
        <taxon>Ecdysozoa</taxon>
        <taxon>Arthropoda</taxon>
        <taxon>Hexapoda</taxon>
        <taxon>Insecta</taxon>
        <taxon>Pterygota</taxon>
        <taxon>Neoptera</taxon>
        <taxon>Endopterygota</taxon>
        <taxon>Lepidoptera</taxon>
        <taxon>Glossata</taxon>
        <taxon>Ditrysia</taxon>
        <taxon>Noctuoidea</taxon>
        <taxon>Noctuidae</taxon>
        <taxon>Noctuinae</taxon>
        <taxon>Hadenini</taxon>
        <taxon>Mythimna</taxon>
    </lineage>
</organism>
<accession>A0ACC2QJI5</accession>
<reference evidence="1" key="1">
    <citation type="submission" date="2023-03" db="EMBL/GenBank/DDBJ databases">
        <title>Chromosome-level genomes of two armyworms, Mythimna separata and Mythimna loreyi, provide insights into the biosynthesis and reception of sex pheromones.</title>
        <authorList>
            <person name="Zhao H."/>
        </authorList>
    </citation>
    <scope>NUCLEOTIDE SEQUENCE</scope>
    <source>
        <strain evidence="1">BeijingLab</strain>
    </source>
</reference>
<keyword evidence="2" id="KW-1185">Reference proteome</keyword>
<evidence type="ECO:0000313" key="2">
    <source>
        <dbReference type="Proteomes" id="UP001231649"/>
    </source>
</evidence>
<evidence type="ECO:0000313" key="1">
    <source>
        <dbReference type="EMBL" id="KAJ8715253.1"/>
    </source>
</evidence>
<gene>
    <name evidence="1" type="ORF">PYW08_005234</name>
</gene>
<dbReference type="Proteomes" id="UP001231649">
    <property type="component" value="Chromosome 17"/>
</dbReference>
<sequence length="120" mass="13757">MDQSVPKKKKKSWNPENLKAALEAIRNGSKIKAAARNFGIPESTIRDRLKLGENYDPPMGRKATFTREEEKELVSFITLMAKKFYGITQQQLRKLAYDFAVAKNIKNIFSSEKKMAGKCW</sequence>
<protein>
    <submittedName>
        <fullName evidence="1">Uncharacterized protein</fullName>
    </submittedName>
</protein>
<dbReference type="EMBL" id="CM056793">
    <property type="protein sequence ID" value="KAJ8715253.1"/>
    <property type="molecule type" value="Genomic_DNA"/>
</dbReference>
<proteinExistence type="predicted"/>
<comment type="caution">
    <text evidence="1">The sequence shown here is derived from an EMBL/GenBank/DDBJ whole genome shotgun (WGS) entry which is preliminary data.</text>
</comment>